<comment type="caution">
    <text evidence="4">The sequence shown here is derived from an EMBL/GenBank/DDBJ whole genome shotgun (WGS) entry which is preliminary data.</text>
</comment>
<gene>
    <name evidence="4" type="ORF">D1114_04705</name>
</gene>
<dbReference type="EMBL" id="QWGP01000003">
    <property type="protein sequence ID" value="RHZ97622.1"/>
    <property type="molecule type" value="Genomic_DNA"/>
</dbReference>
<dbReference type="InterPro" id="IPR007805">
    <property type="entry name" value="GvpK"/>
</dbReference>
<name>A0AAX1UQQ2_CERSP</name>
<dbReference type="GeneID" id="3722089"/>
<evidence type="ECO:0000256" key="1">
    <source>
        <dbReference type="ARBA" id="ARBA00022987"/>
    </source>
</evidence>
<comment type="subcellular location">
    <subcellularLocation>
        <location evidence="2">Gas vesicle</location>
    </subcellularLocation>
</comment>
<dbReference type="GO" id="GO:0031412">
    <property type="term" value="P:gas vesicle organization"/>
    <property type="evidence" value="ECO:0007669"/>
    <property type="project" value="InterPro"/>
</dbReference>
<keyword evidence="1" id="KW-0304">Gas vesicle</keyword>
<evidence type="ECO:0000256" key="2">
    <source>
        <dbReference type="ARBA" id="ARBA00035108"/>
    </source>
</evidence>
<dbReference type="GO" id="GO:0031411">
    <property type="term" value="C:gas vesicle"/>
    <property type="evidence" value="ECO:0007669"/>
    <property type="project" value="UniProtKB-SubCell"/>
</dbReference>
<protein>
    <submittedName>
        <fullName evidence="4">Gas vesicle protein K</fullName>
    </submittedName>
</protein>
<sequence>MTYPFPPLLLRDDRLPPTEAPVTAPRIALDPDRLEHDLARILLGLMEMLRQIMELQAIRRMEAGSLSESQQEQLGTTLMRAEAAIHEMAARFGLTPADLSLDLGPLGRTI</sequence>
<dbReference type="Proteomes" id="UP000266305">
    <property type="component" value="Unassembled WGS sequence"/>
</dbReference>
<dbReference type="RefSeq" id="WP_011339423.1">
    <property type="nucleotide sequence ID" value="NZ_BJXO01000005.1"/>
</dbReference>
<accession>A0AAX1UQQ2</accession>
<evidence type="ECO:0000256" key="3">
    <source>
        <dbReference type="ARBA" id="ARBA00035659"/>
    </source>
</evidence>
<dbReference type="PANTHER" id="PTHR40137">
    <property type="entry name" value="PROTEIN GVPK 1"/>
    <property type="match status" value="1"/>
</dbReference>
<dbReference type="AlphaFoldDB" id="A0AAX1UQQ2"/>
<dbReference type="Pfam" id="PF05121">
    <property type="entry name" value="GvpK"/>
    <property type="match status" value="1"/>
</dbReference>
<evidence type="ECO:0000313" key="5">
    <source>
        <dbReference type="Proteomes" id="UP000266305"/>
    </source>
</evidence>
<reference evidence="4 5" key="1">
    <citation type="submission" date="2018-08" db="EMBL/GenBank/DDBJ databases">
        <title>Draft genome sequence of Rhodobacter sphaeroides FY.</title>
        <authorList>
            <person name="Rayyan A."/>
            <person name="Meyer T.E."/>
            <person name="Kyndt J.A."/>
        </authorList>
    </citation>
    <scope>NUCLEOTIDE SEQUENCE [LARGE SCALE GENOMIC DNA]</scope>
    <source>
        <strain evidence="4 5">FY</strain>
    </source>
</reference>
<organism evidence="4 5">
    <name type="scientific">Cereibacter sphaeroides</name>
    <name type="common">Rhodobacter sphaeroides</name>
    <dbReference type="NCBI Taxonomy" id="1063"/>
    <lineage>
        <taxon>Bacteria</taxon>
        <taxon>Pseudomonadati</taxon>
        <taxon>Pseudomonadota</taxon>
        <taxon>Alphaproteobacteria</taxon>
        <taxon>Rhodobacterales</taxon>
        <taxon>Paracoccaceae</taxon>
        <taxon>Cereibacter</taxon>
    </lineage>
</organism>
<proteinExistence type="inferred from homology"/>
<dbReference type="PANTHER" id="PTHR40137:SF2">
    <property type="entry name" value="PROTEIN GVPK 1"/>
    <property type="match status" value="1"/>
</dbReference>
<comment type="similarity">
    <text evidence="3">Belongs to the gas vesicle GvpK family.</text>
</comment>
<evidence type="ECO:0000313" key="4">
    <source>
        <dbReference type="EMBL" id="RHZ97622.1"/>
    </source>
</evidence>